<feature type="transmembrane region" description="Helical" evidence="6">
    <location>
        <begin position="184"/>
        <end position="208"/>
    </location>
</feature>
<keyword evidence="4 6" id="KW-1133">Transmembrane helix</keyword>
<feature type="transmembrane region" description="Helical" evidence="6">
    <location>
        <begin position="158"/>
        <end position="178"/>
    </location>
</feature>
<feature type="transmembrane region" description="Helical" evidence="6">
    <location>
        <begin position="220"/>
        <end position="239"/>
    </location>
</feature>
<feature type="transmembrane region" description="Helical" evidence="6">
    <location>
        <begin position="291"/>
        <end position="312"/>
    </location>
</feature>
<gene>
    <name evidence="8" type="ORF">GCM10023235_76000</name>
</gene>
<keyword evidence="3" id="KW-0378">Hydrolase</keyword>
<dbReference type="Pfam" id="PF07690">
    <property type="entry name" value="MFS_1"/>
    <property type="match status" value="1"/>
</dbReference>
<feature type="domain" description="Major facilitator superfamily (MFS) profile" evidence="7">
    <location>
        <begin position="34"/>
        <end position="470"/>
    </location>
</feature>
<sequence>MTVWKRTVAGVTAEATATGEVSGVRRPSEPARLVSVLLTVVAVMCVLLPGLQGAAAPHAAVELGVGPARAGIGQVLGVLVVVAGLFAAGPAADLFGARRVLSWSLTSLCAGGLLLVAAFDPWSFNLARVLVGMAVSATFVVCLASVPERHLPGRIGRVVGGVLAAMGLAFFAVSNLAARLVDQVGWRALAAVVPLVAAGLALAVRRFLPPADAPRARPAEVAAFTAVMLPAVALTVAALQLGPARGWADPWVLAAETAGPALAVAGFAALRASARRRPRAWRVPVPETLSATAAAVALGFTEVVLVLAVPALTTAAGAPPWQGLLAVSAFGLGTAAAGLLAARRGVSRVAAASLGLPLAAVGMVLLHALPSGATAATAVAGVIAALVGFGLMLAQVPQATEFLAALPRQCRTTMCGLYPVALLLGTAAAAAVPHASTVLATAGHAGVHELIWVGTVVAGAAALALGKRTVVLAVAGAAGVQYLLLRGLAGADHADRPWAIASVMAIGLAAGAAAWIRVRQADRLATSRASATALQRAVLRDVPPRLGDLRLASLYEPATADTGIGGDFYEALHTPYGARILLGDVRGKGLQAVQTVTDLLGCFRSQVHETPDLGELAARLDRQLVRAAVTREDEELFATALILELRDGDDQLAVINCGHLAPLAVTPASTSELAVPALLPLGFGVLGDRAAPAPARIPLPAGTTLLLHTDGLSEARNASGEFYPLTERLAHAPSAAPDDLVRFLTADARQWTHQLGDDIAIIALDRRPAR</sequence>
<dbReference type="EMBL" id="BAABIS010000001">
    <property type="protein sequence ID" value="GAA4884019.1"/>
    <property type="molecule type" value="Genomic_DNA"/>
</dbReference>
<dbReference type="Gene3D" id="3.60.40.10">
    <property type="entry name" value="PPM-type phosphatase domain"/>
    <property type="match status" value="1"/>
</dbReference>
<feature type="transmembrane region" description="Helical" evidence="6">
    <location>
        <begin position="415"/>
        <end position="435"/>
    </location>
</feature>
<feature type="transmembrane region" description="Helical" evidence="6">
    <location>
        <begin position="349"/>
        <end position="369"/>
    </location>
</feature>
<dbReference type="Gene3D" id="1.20.1250.20">
    <property type="entry name" value="MFS general substrate transporter like domains"/>
    <property type="match status" value="1"/>
</dbReference>
<feature type="transmembrane region" description="Helical" evidence="6">
    <location>
        <begin position="470"/>
        <end position="491"/>
    </location>
</feature>
<accession>A0ABP9ES11</accession>
<keyword evidence="9" id="KW-1185">Reference proteome</keyword>
<dbReference type="InterPro" id="IPR052016">
    <property type="entry name" value="Bact_Sigma-Reg"/>
</dbReference>
<feature type="transmembrane region" description="Helical" evidence="6">
    <location>
        <begin position="100"/>
        <end position="119"/>
    </location>
</feature>
<evidence type="ECO:0000313" key="8">
    <source>
        <dbReference type="EMBL" id="GAA4884019.1"/>
    </source>
</evidence>
<evidence type="ECO:0000256" key="4">
    <source>
        <dbReference type="ARBA" id="ARBA00022989"/>
    </source>
</evidence>
<evidence type="ECO:0000313" key="9">
    <source>
        <dbReference type="Proteomes" id="UP001501752"/>
    </source>
</evidence>
<evidence type="ECO:0000256" key="5">
    <source>
        <dbReference type="ARBA" id="ARBA00023136"/>
    </source>
</evidence>
<proteinExistence type="predicted"/>
<feature type="transmembrane region" description="Helical" evidence="6">
    <location>
        <begin position="447"/>
        <end position="465"/>
    </location>
</feature>
<organism evidence="8 9">
    <name type="scientific">Kitasatospora terrestris</name>
    <dbReference type="NCBI Taxonomy" id="258051"/>
    <lineage>
        <taxon>Bacteria</taxon>
        <taxon>Bacillati</taxon>
        <taxon>Actinomycetota</taxon>
        <taxon>Actinomycetes</taxon>
        <taxon>Kitasatosporales</taxon>
        <taxon>Streptomycetaceae</taxon>
        <taxon>Kitasatospora</taxon>
    </lineage>
</organism>
<feature type="transmembrane region" description="Helical" evidence="6">
    <location>
        <begin position="33"/>
        <end position="51"/>
    </location>
</feature>
<dbReference type="InterPro" id="IPR011701">
    <property type="entry name" value="MFS"/>
</dbReference>
<comment type="caution">
    <text evidence="8">The sequence shown here is derived from an EMBL/GenBank/DDBJ whole genome shotgun (WGS) entry which is preliminary data.</text>
</comment>
<dbReference type="InterPro" id="IPR001932">
    <property type="entry name" value="PPM-type_phosphatase-like_dom"/>
</dbReference>
<dbReference type="SUPFAM" id="SSF103473">
    <property type="entry name" value="MFS general substrate transporter"/>
    <property type="match status" value="1"/>
</dbReference>
<keyword evidence="5 6" id="KW-0472">Membrane</keyword>
<keyword evidence="2 6" id="KW-0812">Transmembrane</keyword>
<evidence type="ECO:0000256" key="2">
    <source>
        <dbReference type="ARBA" id="ARBA00022692"/>
    </source>
</evidence>
<dbReference type="Pfam" id="PF07228">
    <property type="entry name" value="SpoIIE"/>
    <property type="match status" value="1"/>
</dbReference>
<dbReference type="InterPro" id="IPR036259">
    <property type="entry name" value="MFS_trans_sf"/>
</dbReference>
<dbReference type="InterPro" id="IPR020846">
    <property type="entry name" value="MFS_dom"/>
</dbReference>
<comment type="subcellular location">
    <subcellularLocation>
        <location evidence="1">Cell membrane</location>
        <topology evidence="1">Multi-pass membrane protein</topology>
    </subcellularLocation>
</comment>
<feature type="transmembrane region" description="Helical" evidence="6">
    <location>
        <begin position="125"/>
        <end position="146"/>
    </location>
</feature>
<dbReference type="InterPro" id="IPR036457">
    <property type="entry name" value="PPM-type-like_dom_sf"/>
</dbReference>
<evidence type="ECO:0000259" key="7">
    <source>
        <dbReference type="PROSITE" id="PS50850"/>
    </source>
</evidence>
<dbReference type="SMART" id="SM00331">
    <property type="entry name" value="PP2C_SIG"/>
    <property type="match status" value="1"/>
</dbReference>
<feature type="transmembrane region" description="Helical" evidence="6">
    <location>
        <begin position="251"/>
        <end position="270"/>
    </location>
</feature>
<dbReference type="PANTHER" id="PTHR43156:SF2">
    <property type="entry name" value="STAGE II SPORULATION PROTEIN E"/>
    <property type="match status" value="1"/>
</dbReference>
<dbReference type="Proteomes" id="UP001501752">
    <property type="component" value="Unassembled WGS sequence"/>
</dbReference>
<dbReference type="PANTHER" id="PTHR43156">
    <property type="entry name" value="STAGE II SPORULATION PROTEIN E-RELATED"/>
    <property type="match status" value="1"/>
</dbReference>
<feature type="transmembrane region" description="Helical" evidence="6">
    <location>
        <begin position="497"/>
        <end position="518"/>
    </location>
</feature>
<protein>
    <recommendedName>
        <fullName evidence="7">Major facilitator superfamily (MFS) profile domain-containing protein</fullName>
    </recommendedName>
</protein>
<evidence type="ECO:0000256" key="1">
    <source>
        <dbReference type="ARBA" id="ARBA00004651"/>
    </source>
</evidence>
<feature type="transmembrane region" description="Helical" evidence="6">
    <location>
        <begin position="71"/>
        <end position="88"/>
    </location>
</feature>
<name>A0ABP9ES11_9ACTN</name>
<feature type="transmembrane region" description="Helical" evidence="6">
    <location>
        <begin position="375"/>
        <end position="394"/>
    </location>
</feature>
<evidence type="ECO:0000256" key="6">
    <source>
        <dbReference type="SAM" id="Phobius"/>
    </source>
</evidence>
<reference evidence="9" key="1">
    <citation type="journal article" date="2019" name="Int. J. Syst. Evol. Microbiol.">
        <title>The Global Catalogue of Microorganisms (GCM) 10K type strain sequencing project: providing services to taxonomists for standard genome sequencing and annotation.</title>
        <authorList>
            <consortium name="The Broad Institute Genomics Platform"/>
            <consortium name="The Broad Institute Genome Sequencing Center for Infectious Disease"/>
            <person name="Wu L."/>
            <person name="Ma J."/>
        </authorList>
    </citation>
    <scope>NUCLEOTIDE SEQUENCE [LARGE SCALE GENOMIC DNA]</scope>
    <source>
        <strain evidence="9">JCM 13006</strain>
    </source>
</reference>
<evidence type="ECO:0000256" key="3">
    <source>
        <dbReference type="ARBA" id="ARBA00022801"/>
    </source>
</evidence>
<feature type="transmembrane region" description="Helical" evidence="6">
    <location>
        <begin position="324"/>
        <end position="342"/>
    </location>
</feature>
<dbReference type="PROSITE" id="PS50850">
    <property type="entry name" value="MFS"/>
    <property type="match status" value="1"/>
</dbReference>